<reference evidence="8 9" key="1">
    <citation type="submission" date="2016-07" db="EMBL/GenBank/DDBJ databases">
        <title>Genome analysis of Sphingobacterium siyangense T12B17.</title>
        <authorList>
            <person name="Xu D."/>
            <person name="Su Y."/>
            <person name="Zheng S."/>
        </authorList>
    </citation>
    <scope>NUCLEOTIDE SEQUENCE [LARGE SCALE GENOMIC DNA]</scope>
    <source>
        <strain evidence="8 9">T12B17</strain>
    </source>
</reference>
<keyword evidence="4" id="KW-0119">Carbohydrate metabolism</keyword>
<organism evidence="8 9">
    <name type="scientific">Sphingobacterium siyangense</name>
    <dbReference type="NCBI Taxonomy" id="459529"/>
    <lineage>
        <taxon>Bacteria</taxon>
        <taxon>Pseudomonadati</taxon>
        <taxon>Bacteroidota</taxon>
        <taxon>Sphingobacteriia</taxon>
        <taxon>Sphingobacteriales</taxon>
        <taxon>Sphingobacteriaceae</taxon>
        <taxon>Sphingobacterium</taxon>
    </lineage>
</organism>
<dbReference type="PANTHER" id="PTHR43772:SF2">
    <property type="entry name" value="PUTATIVE (AFU_ORTHOLOGUE AFUA_2G04480)-RELATED"/>
    <property type="match status" value="1"/>
</dbReference>
<evidence type="ECO:0000256" key="2">
    <source>
        <dbReference type="ARBA" id="ARBA00022651"/>
    </source>
</evidence>
<evidence type="ECO:0000256" key="4">
    <source>
        <dbReference type="ARBA" id="ARBA00023277"/>
    </source>
</evidence>
<dbReference type="Pfam" id="PF04616">
    <property type="entry name" value="Glyco_hydro_43"/>
    <property type="match status" value="1"/>
</dbReference>
<name>A0A420GA48_9SPHI</name>
<dbReference type="AlphaFoldDB" id="A0A420GA48"/>
<evidence type="ECO:0000256" key="5">
    <source>
        <dbReference type="ARBA" id="ARBA00023295"/>
    </source>
</evidence>
<keyword evidence="5 7" id="KW-0326">Glycosidase</keyword>
<dbReference type="RefSeq" id="WP_120332436.1">
    <property type="nucleotide sequence ID" value="NZ_CP070350.1"/>
</dbReference>
<sequence>MNKSKYLYPGDYMADPSAHVFENKIYIYPSHDRESGIPENDNGDHFDMQDYHVFSLEDINAEVVDHGKVLDVKNIPWAGRQLWDSDVAEKDGKYYMYFSMKDKNDIFRLGVAMADQPYGPFVPQDNPIKGSYSIDPCAFKDTDGSYYLYFGGIWGGQLQFYRNNKIVSPNELPKSDETALSPKVVKMSADMLEFSEQPRDLVILDKEGQPLKHGDTEKRFFEASWMHKYQGKYYFSYSTGDSHLICYAIGDNPYGPFTYQGVILSPVVGWTTHHSIVEFKGKWYLFYHDSVPSGGKTWLRSMKVIELTYDENGHIKPIDGLSS</sequence>
<dbReference type="CDD" id="cd18619">
    <property type="entry name" value="GH43_CoXyl43_like"/>
    <property type="match status" value="1"/>
</dbReference>
<dbReference type="GO" id="GO:0004553">
    <property type="term" value="F:hydrolase activity, hydrolyzing O-glycosyl compounds"/>
    <property type="evidence" value="ECO:0007669"/>
    <property type="project" value="InterPro"/>
</dbReference>
<keyword evidence="9" id="KW-1185">Reference proteome</keyword>
<dbReference type="PANTHER" id="PTHR43772">
    <property type="entry name" value="ENDO-1,4-BETA-XYLANASE"/>
    <property type="match status" value="1"/>
</dbReference>
<dbReference type="Proteomes" id="UP000286402">
    <property type="component" value="Unassembled WGS sequence"/>
</dbReference>
<keyword evidence="3 7" id="KW-0378">Hydrolase</keyword>
<protein>
    <submittedName>
        <fullName evidence="8">Alpha-N-arabinofuranosidase</fullName>
    </submittedName>
</protein>
<evidence type="ECO:0000313" key="8">
    <source>
        <dbReference type="EMBL" id="RKF42033.1"/>
    </source>
</evidence>
<evidence type="ECO:0000256" key="3">
    <source>
        <dbReference type="ARBA" id="ARBA00022801"/>
    </source>
</evidence>
<keyword evidence="2" id="KW-0624">Polysaccharide degradation</keyword>
<feature type="site" description="Important for catalytic activity, responsible for pKa modulation of the active site Glu and correct orientation of both the proton donor and substrate" evidence="6">
    <location>
        <position position="135"/>
    </location>
</feature>
<evidence type="ECO:0000256" key="6">
    <source>
        <dbReference type="PIRSR" id="PIRSR606710-2"/>
    </source>
</evidence>
<proteinExistence type="inferred from homology"/>
<evidence type="ECO:0000256" key="1">
    <source>
        <dbReference type="ARBA" id="ARBA00009865"/>
    </source>
</evidence>
<dbReference type="SUPFAM" id="SSF75005">
    <property type="entry name" value="Arabinanase/levansucrase/invertase"/>
    <property type="match status" value="1"/>
</dbReference>
<dbReference type="GO" id="GO:0045493">
    <property type="term" value="P:xylan catabolic process"/>
    <property type="evidence" value="ECO:0007669"/>
    <property type="project" value="UniProtKB-KW"/>
</dbReference>
<keyword evidence="2" id="KW-0858">Xylan degradation</keyword>
<comment type="similarity">
    <text evidence="1 7">Belongs to the glycosyl hydrolase 43 family.</text>
</comment>
<evidence type="ECO:0000256" key="7">
    <source>
        <dbReference type="RuleBase" id="RU361187"/>
    </source>
</evidence>
<accession>A0A420GA48</accession>
<comment type="caution">
    <text evidence="8">The sequence shown here is derived from an EMBL/GenBank/DDBJ whole genome shotgun (WGS) entry which is preliminary data.</text>
</comment>
<dbReference type="EMBL" id="MCAQ01000001">
    <property type="protein sequence ID" value="RKF42033.1"/>
    <property type="molecule type" value="Genomic_DNA"/>
</dbReference>
<evidence type="ECO:0000313" key="9">
    <source>
        <dbReference type="Proteomes" id="UP000286402"/>
    </source>
</evidence>
<dbReference type="InterPro" id="IPR023296">
    <property type="entry name" value="Glyco_hydro_beta-prop_sf"/>
</dbReference>
<dbReference type="InterPro" id="IPR052176">
    <property type="entry name" value="Glycosyl_Hydrlase_43_Enz"/>
</dbReference>
<gene>
    <name evidence="8" type="ORF">BCY89_00570</name>
</gene>
<dbReference type="InterPro" id="IPR006710">
    <property type="entry name" value="Glyco_hydro_43"/>
</dbReference>
<dbReference type="Gene3D" id="2.115.10.20">
    <property type="entry name" value="Glycosyl hydrolase domain, family 43"/>
    <property type="match status" value="1"/>
</dbReference>